<feature type="domain" description="VWFC" evidence="6">
    <location>
        <begin position="50"/>
        <end position="115"/>
    </location>
</feature>
<keyword evidence="7" id="KW-1185">Reference proteome</keyword>
<evidence type="ECO:0000256" key="4">
    <source>
        <dbReference type="SAM" id="MobiDB-lite"/>
    </source>
</evidence>
<accession>A0ABM3MZ01</accession>
<name>A0ABM3MZ01_GALME</name>
<evidence type="ECO:0000256" key="3">
    <source>
        <dbReference type="ARBA" id="ARBA00022729"/>
    </source>
</evidence>
<dbReference type="SMART" id="SM00214">
    <property type="entry name" value="VWC"/>
    <property type="match status" value="4"/>
</dbReference>
<dbReference type="Gene3D" id="6.20.200.20">
    <property type="match status" value="2"/>
</dbReference>
<dbReference type="SMART" id="SM00215">
    <property type="entry name" value="VWC_out"/>
    <property type="match status" value="2"/>
</dbReference>
<protein>
    <submittedName>
        <fullName evidence="8">Uncharacterized protein LOC113517728 isoform X1</fullName>
    </submittedName>
</protein>
<dbReference type="PROSITE" id="PS50184">
    <property type="entry name" value="VWFC_2"/>
    <property type="match status" value="3"/>
</dbReference>
<evidence type="ECO:0000313" key="7">
    <source>
        <dbReference type="Proteomes" id="UP001652740"/>
    </source>
</evidence>
<dbReference type="RefSeq" id="XP_052756574.1">
    <property type="nucleotide sequence ID" value="XM_052900614.1"/>
</dbReference>
<evidence type="ECO:0000259" key="6">
    <source>
        <dbReference type="PROSITE" id="PS50184"/>
    </source>
</evidence>
<gene>
    <name evidence="8" type="primary">LOC113517728</name>
</gene>
<proteinExistence type="predicted"/>
<dbReference type="InterPro" id="IPR001007">
    <property type="entry name" value="VWF_dom"/>
</dbReference>
<evidence type="ECO:0000256" key="1">
    <source>
        <dbReference type="ARBA" id="ARBA00004613"/>
    </source>
</evidence>
<comment type="subcellular location">
    <subcellularLocation>
        <location evidence="1">Secreted</location>
    </subcellularLocation>
</comment>
<feature type="domain" description="VWFC" evidence="6">
    <location>
        <begin position="148"/>
        <end position="210"/>
    </location>
</feature>
<evidence type="ECO:0000256" key="5">
    <source>
        <dbReference type="SAM" id="SignalP"/>
    </source>
</evidence>
<evidence type="ECO:0000256" key="2">
    <source>
        <dbReference type="ARBA" id="ARBA00022525"/>
    </source>
</evidence>
<feature type="region of interest" description="Disordered" evidence="4">
    <location>
        <begin position="1068"/>
        <end position="1091"/>
    </location>
</feature>
<dbReference type="Proteomes" id="UP001652740">
    <property type="component" value="Unplaced"/>
</dbReference>
<feature type="domain" description="VWFC" evidence="6">
    <location>
        <begin position="733"/>
        <end position="796"/>
    </location>
</feature>
<dbReference type="InterPro" id="IPR052424">
    <property type="entry name" value="Kielin_Chordin-BMP_Reg"/>
</dbReference>
<reference evidence="8" key="1">
    <citation type="submission" date="2025-08" db="UniProtKB">
        <authorList>
            <consortium name="RefSeq"/>
        </authorList>
    </citation>
    <scope>IDENTIFICATION</scope>
    <source>
        <tissue evidence="8">Whole larvae</tissue>
    </source>
</reference>
<keyword evidence="3 5" id="KW-0732">Signal</keyword>
<dbReference type="PANTHER" id="PTHR46698:SF3">
    <property type="entry name" value="TENECTIN ISOFORM 1-RELATED"/>
    <property type="match status" value="1"/>
</dbReference>
<feature type="signal peptide" evidence="5">
    <location>
        <begin position="1"/>
        <end position="21"/>
    </location>
</feature>
<keyword evidence="2" id="KW-0964">Secreted</keyword>
<dbReference type="PANTHER" id="PTHR46698">
    <property type="entry name" value="CROSSVEINLESS 2"/>
    <property type="match status" value="1"/>
</dbReference>
<evidence type="ECO:0000313" key="8">
    <source>
        <dbReference type="RefSeq" id="XP_052756574.1"/>
    </source>
</evidence>
<dbReference type="GeneID" id="113517728"/>
<sequence length="1143" mass="125768">MSPAPLVAPLVALLAVACARAEMHRDIMASRDFVRAERSIKTHEPLQLPHGCMYEGRWFTEGTVVMTREACLRCVCARGALACRRRACAPLPDPPPHRCHVLHRKGSCCPELHCPDGVTLMEHGASARFETEDFADIATPATVVHVFPACVEGGTVYSAGSAMSSNTACEQCFCLGGARRCVRPRCLPPPPGCRARPAPGACCPQRYYCEHVTTKPPDQMNIHDCKVAGEWYSEGERAILAESKGNCTQCFCLRGSIRCQPLACAPPLLGCKPLLRPGQCCPHQYRCDHKHHELVTPYVSMLLDNSLISTRYNDRSFHNKVINQETTTRTISTTTSDAKTPALPISHSNITTTSKVKRKTNDPPLEKLQKIVENTSTPTTQTPTTETEIQRENTITTEQSAEKISTEQPQGTIKITINGTINCTAELSSTSLPLNITLNDTNRIEIESQPRIPILNKIDIEAQTFSPNDIITDRNVNGGFDENETFVINVTSSLMTNMSRSTPKPSMVAFTKTVETTDATDVVNSSKKIKGEYDYDYTEPTLPPSLPNLKIIPFVAADAVVDEDISPKEPLTYPMLEREDKYPIYYPKVESKETVYANRREDTYQPTKYPIFVSEKVKPQYPPLSHDTDIPNTAYSSLYNDLGTTHNYPVSISLGNTKVDVNKPVVKTPSTSSTVEVRTPVENLFSPPVETEGGFIPKGPGIIDEYYAVYPSTPSGPAVPHLTTSMQIDITRGECISGDGRHIREGDSISIACSICTCAWGELHCSPRPCLTPAGCKRKPATTNNADLCCGDLICDKDNNSTAIPAINILINENATEKNSIVNNNTSHHNKIETNSISSNHNTHISDNTTTTFEIETTTVDTADKISTDQTTKLELTTVASSPSVSLDKLSTVSSITKTPVTNVTQKEYNDTKTNSQEYEDEEEDDEGFSFGSVLKLLLSDSYETTTVSQNKKKPVSVQTSMYTTPKISTTTPLPMTTKRASPKPALAPFIPMPPHHIPYIPPKKSFPQNTVNRIDHLVLGEATAIKRTTPRPVPVSFQPTVNSLKPVTRRTTTFRPLMTTRFIETTTRKKDEPSVQYKPESAEISRPPASNLLPEVGPGLKLAGCNIYGRMYRVGRIIAELSTPCQECWCTELGVQCKPLSC</sequence>
<organism evidence="7 8">
    <name type="scientific">Galleria mellonella</name>
    <name type="common">Greater wax moth</name>
    <dbReference type="NCBI Taxonomy" id="7137"/>
    <lineage>
        <taxon>Eukaryota</taxon>
        <taxon>Metazoa</taxon>
        <taxon>Ecdysozoa</taxon>
        <taxon>Arthropoda</taxon>
        <taxon>Hexapoda</taxon>
        <taxon>Insecta</taxon>
        <taxon>Pterygota</taxon>
        <taxon>Neoptera</taxon>
        <taxon>Endopterygota</taxon>
        <taxon>Lepidoptera</taxon>
        <taxon>Glossata</taxon>
        <taxon>Ditrysia</taxon>
        <taxon>Pyraloidea</taxon>
        <taxon>Pyralidae</taxon>
        <taxon>Galleriinae</taxon>
        <taxon>Galleria</taxon>
    </lineage>
</organism>
<feature type="chain" id="PRO_5045632283" evidence="5">
    <location>
        <begin position="22"/>
        <end position="1143"/>
    </location>
</feature>
<dbReference type="SUPFAM" id="SSF57603">
    <property type="entry name" value="FnI-like domain"/>
    <property type="match status" value="3"/>
</dbReference>